<dbReference type="EMBL" id="LAZR01025521">
    <property type="protein sequence ID" value="KKL71669.1"/>
    <property type="molecule type" value="Genomic_DNA"/>
</dbReference>
<reference evidence="1" key="1">
    <citation type="journal article" date="2015" name="Nature">
        <title>Complex archaea that bridge the gap between prokaryotes and eukaryotes.</title>
        <authorList>
            <person name="Spang A."/>
            <person name="Saw J.H."/>
            <person name="Jorgensen S.L."/>
            <person name="Zaremba-Niedzwiedzka K."/>
            <person name="Martijn J."/>
            <person name="Lind A.E."/>
            <person name="van Eijk R."/>
            <person name="Schleper C."/>
            <person name="Guy L."/>
            <person name="Ettema T.J."/>
        </authorList>
    </citation>
    <scope>NUCLEOTIDE SEQUENCE</scope>
</reference>
<sequence>ILLNQGFIKNQKKRIEGERGRPLDLWNVT</sequence>
<evidence type="ECO:0000313" key="1">
    <source>
        <dbReference type="EMBL" id="KKL71669.1"/>
    </source>
</evidence>
<gene>
    <name evidence="1" type="ORF">LCGC14_2092580</name>
</gene>
<feature type="non-terminal residue" evidence="1">
    <location>
        <position position="1"/>
    </location>
</feature>
<protein>
    <submittedName>
        <fullName evidence="1">Uncharacterized protein</fullName>
    </submittedName>
</protein>
<proteinExistence type="predicted"/>
<dbReference type="AlphaFoldDB" id="A0A0F9ECG7"/>
<comment type="caution">
    <text evidence="1">The sequence shown here is derived from an EMBL/GenBank/DDBJ whole genome shotgun (WGS) entry which is preliminary data.</text>
</comment>
<accession>A0A0F9ECG7</accession>
<organism evidence="1">
    <name type="scientific">marine sediment metagenome</name>
    <dbReference type="NCBI Taxonomy" id="412755"/>
    <lineage>
        <taxon>unclassified sequences</taxon>
        <taxon>metagenomes</taxon>
        <taxon>ecological metagenomes</taxon>
    </lineage>
</organism>
<name>A0A0F9ECG7_9ZZZZ</name>